<evidence type="ECO:0000313" key="4">
    <source>
        <dbReference type="EMBL" id="AKI79383.1"/>
    </source>
</evidence>
<proteinExistence type="predicted"/>
<reference evidence="2 6" key="2">
    <citation type="journal article" date="2011" name="Virol. J.">
        <title>Breaking the 1000-gene barrier for Mimivirus using ultra-deep genome and transcriptome sequencing.</title>
        <authorList>
            <person name="Legendre M."/>
            <person name="Santini S."/>
            <person name="Rico A."/>
            <person name="Abergel C."/>
            <person name="Claverie J.M."/>
        </authorList>
    </citation>
    <scope>NUCLEOTIDE SEQUENCE [LARGE SCALE GENOMIC DNA]</scope>
</reference>
<dbReference type="Proteomes" id="UP000240552">
    <property type="component" value="Segment"/>
</dbReference>
<dbReference type="Proteomes" id="UP000274448">
    <property type="component" value="Segment"/>
</dbReference>
<dbReference type="EMBL" id="JN036606">
    <property type="protein sequence ID" value="AEJ34852.1"/>
    <property type="molecule type" value="Genomic_DNA"/>
</dbReference>
<dbReference type="GO" id="GO:0003755">
    <property type="term" value="F:peptidyl-prolyl cis-trans isomerase activity"/>
    <property type="evidence" value="ECO:0007669"/>
    <property type="project" value="InterPro"/>
</dbReference>
<dbReference type="PROSITE" id="PS50072">
    <property type="entry name" value="CSA_PPIASE_2"/>
    <property type="match status" value="1"/>
</dbReference>
<protein>
    <submittedName>
        <fullName evidence="3">Peptidylprolyl isomerase</fullName>
    </submittedName>
    <submittedName>
        <fullName evidence="2">Structural PPIase-like protein</fullName>
    </submittedName>
</protein>
<keyword evidence="3" id="KW-0413">Isomerase</keyword>
<evidence type="ECO:0000313" key="5">
    <source>
        <dbReference type="EMBL" id="AKI81277.1"/>
    </source>
</evidence>
<dbReference type="SUPFAM" id="SSF50891">
    <property type="entry name" value="Cyclophilin-like"/>
    <property type="match status" value="1"/>
</dbReference>
<dbReference type="PANTHER" id="PTHR11071">
    <property type="entry name" value="PEPTIDYL-PROLYL CIS-TRANS ISOMERASE"/>
    <property type="match status" value="1"/>
</dbReference>
<dbReference type="SMR" id="A0A0G2Y123"/>
<evidence type="ECO:0000313" key="2">
    <source>
        <dbReference type="EMBL" id="ADO18294.1"/>
    </source>
</evidence>
<dbReference type="EMBL" id="HQ336222">
    <property type="protein sequence ID" value="ADO18294.1"/>
    <property type="molecule type" value="Genomic_DNA"/>
</dbReference>
<dbReference type="PRINTS" id="PR00153">
    <property type="entry name" value="CSAPPISMRASE"/>
</dbReference>
<accession>E3VZ99</accession>
<dbReference type="OrthoDB" id="10817at10239"/>
<keyword evidence="6" id="KW-1185">Reference proteome</keyword>
<feature type="domain" description="PPIase cyclophilin-type" evidence="1">
    <location>
        <begin position="18"/>
        <end position="205"/>
    </location>
</feature>
<dbReference type="GO" id="GO:0006457">
    <property type="term" value="P:protein folding"/>
    <property type="evidence" value="ECO:0007669"/>
    <property type="project" value="TreeGrafter"/>
</dbReference>
<dbReference type="GO" id="GO:0016018">
    <property type="term" value="F:cyclosporin A binding"/>
    <property type="evidence" value="ECO:0007669"/>
    <property type="project" value="TreeGrafter"/>
</dbReference>
<name>A0A0G2Y123_MIMIV</name>
<evidence type="ECO:0000313" key="6">
    <source>
        <dbReference type="Proteomes" id="UP000201519"/>
    </source>
</evidence>
<dbReference type="PIRSF" id="PIRSF001467">
    <property type="entry name" value="Peptidylpro_ismrse"/>
    <property type="match status" value="1"/>
</dbReference>
<evidence type="ECO:0000313" key="8">
    <source>
        <dbReference type="Proteomes" id="UP000241474"/>
    </source>
</evidence>
<evidence type="ECO:0000313" key="9">
    <source>
        <dbReference type="Proteomes" id="UP000274448"/>
    </source>
</evidence>
<evidence type="ECO:0000313" key="3">
    <source>
        <dbReference type="EMBL" id="AEJ34852.1"/>
    </source>
</evidence>
<dbReference type="RefSeq" id="YP_003987122.1">
    <property type="nucleotide sequence ID" value="NC_014649.1"/>
</dbReference>
<organismHost>
    <name type="scientific">Acanthamoeba polyphaga</name>
    <name type="common">Amoeba</name>
    <dbReference type="NCBI Taxonomy" id="5757"/>
</organismHost>
<dbReference type="PANTHER" id="PTHR11071:SF561">
    <property type="entry name" value="PEPTIDYL-PROLYL CIS-TRANS ISOMERASE D-RELATED"/>
    <property type="match status" value="1"/>
</dbReference>
<dbReference type="InterPro" id="IPR024936">
    <property type="entry name" value="Cyclophilin-type_PPIase"/>
</dbReference>
<reference evidence="8 9" key="3">
    <citation type="submission" date="2014-10" db="EMBL/GenBank/DDBJ databases">
        <title>Pan-genome analysis of Brazilian lineage A amoebal mimiviruses.</title>
        <authorList>
            <person name="Assis F.L."/>
            <person name="Abrahao J.S."/>
            <person name="Kroon E.G."/>
            <person name="Dornas F.P."/>
            <person name="Andrade K.R."/>
            <person name="Borato P.V.M."/>
            <person name="Pilotto M.R."/>
            <person name="Benamar S."/>
            <person name="LaScola B."/>
            <person name="Colson P."/>
        </authorList>
    </citation>
    <scope>NUCLEOTIDE SEQUENCE [LARGE SCALE GENOMIC DNA]</scope>
    <source>
        <strain evidence="5 9">Amazonia</strain>
        <strain evidence="4 8">Oyster</strain>
    </source>
</reference>
<dbReference type="InterPro" id="IPR029000">
    <property type="entry name" value="Cyclophilin-like_dom_sf"/>
</dbReference>
<gene>
    <name evidence="2" type="primary">L605</name>
    <name evidence="3" type="ORF">MIMI_L605</name>
</gene>
<dbReference type="InterPro" id="IPR002130">
    <property type="entry name" value="Cyclophilin-type_PPIase_dom"/>
</dbReference>
<accession>A0A0G2Y123</accession>
<organism evidence="2 6">
    <name type="scientific">Acanthamoeba polyphaga mimivirus</name>
    <name type="common">APMV</name>
    <dbReference type="NCBI Taxonomy" id="212035"/>
    <lineage>
        <taxon>Viruses</taxon>
        <taxon>Varidnaviria</taxon>
        <taxon>Bamfordvirae</taxon>
        <taxon>Nucleocytoviricota</taxon>
        <taxon>Megaviricetes</taxon>
        <taxon>Imitervirales</taxon>
        <taxon>Mimiviridae</taxon>
        <taxon>Megamimivirinae</taxon>
        <taxon>Mimivirus</taxon>
        <taxon>Mimivirus bradfordmassiliense</taxon>
    </lineage>
</organism>
<evidence type="ECO:0000259" key="1">
    <source>
        <dbReference type="PROSITE" id="PS50072"/>
    </source>
</evidence>
<dbReference type="Proteomes" id="UP000241474">
    <property type="component" value="Segment"/>
</dbReference>
<dbReference type="EMBL" id="KM982403">
    <property type="protein sequence ID" value="AKI81277.1"/>
    <property type="molecule type" value="Genomic_DNA"/>
</dbReference>
<dbReference type="KEGG" id="vg:9925243"/>
<dbReference type="Proteomes" id="UP000201519">
    <property type="component" value="Segment"/>
</dbReference>
<dbReference type="Pfam" id="PF00160">
    <property type="entry name" value="Pro_isomerase"/>
    <property type="match status" value="1"/>
</dbReference>
<dbReference type="EMBL" id="KM982401">
    <property type="protein sequence ID" value="AKI79383.1"/>
    <property type="molecule type" value="Genomic_DNA"/>
</dbReference>
<reference evidence="3 7" key="1">
    <citation type="journal article" date="2011" name="Proc. Natl. Acad. Sci. U.S.A.">
        <title>Mimivirus shows dramatic genome reduction after intraamoebal culture.</title>
        <authorList>
            <person name="Boyer M."/>
            <person name="Azza S."/>
            <person name="Barrassi L."/>
            <person name="Klose T."/>
            <person name="Campocasso A."/>
            <person name="Pagnier I."/>
            <person name="Fournous G."/>
            <person name="Borg A."/>
            <person name="Robert C."/>
            <person name="Zhang X."/>
            <person name="Desnues C."/>
            <person name="Henrissat B."/>
            <person name="Rossmann M.G."/>
            <person name="La Scola B."/>
            <person name="Raoult D."/>
        </authorList>
    </citation>
    <scope>NUCLEOTIDE SEQUENCE [LARGE SCALE GENOMIC DNA]</scope>
    <source>
        <strain evidence="3">M4</strain>
    </source>
</reference>
<evidence type="ECO:0000313" key="7">
    <source>
        <dbReference type="Proteomes" id="UP000240552"/>
    </source>
</evidence>
<dbReference type="GeneID" id="9925243"/>
<sequence>MNYSLEDLPNSGKNPRVYMDIVLNNEIIGRLQIKLFRDAFPAGVENFVQLTNGKTYRVNSNGTGKYKYNRHINRTYEGCKFHNVLHNNYIVSGDIYNSNGSSAGTVYCDEPIPPVFGDYFYPHESKGLLSLVPYTDESGNRYYDSTFMITLDDIRPSNVLDELDRDQVVIGQVYGGLDVLDKINSMIKPYAGRKYPTFSIGKCGAYLDSSQAQRKRPVNVNGTKRFLNKPTRVN</sequence>
<dbReference type="Gene3D" id="2.40.100.10">
    <property type="entry name" value="Cyclophilin-like"/>
    <property type="match status" value="1"/>
</dbReference>